<dbReference type="PANTHER" id="PTHR33332">
    <property type="entry name" value="REVERSE TRANSCRIPTASE DOMAIN-CONTAINING PROTEIN"/>
    <property type="match status" value="1"/>
</dbReference>
<accession>A0AAD9K6U1</accession>
<dbReference type="Proteomes" id="UP001208570">
    <property type="component" value="Unassembled WGS sequence"/>
</dbReference>
<reference evidence="3" key="1">
    <citation type="journal article" date="2023" name="Mol. Biol. Evol.">
        <title>Third-Generation Sequencing Reveals the Adaptive Role of the Epigenome in Three Deep-Sea Polychaetes.</title>
        <authorList>
            <person name="Perez M."/>
            <person name="Aroh O."/>
            <person name="Sun Y."/>
            <person name="Lan Y."/>
            <person name="Juniper S.K."/>
            <person name="Young C.R."/>
            <person name="Angers B."/>
            <person name="Qian P.Y."/>
        </authorList>
    </citation>
    <scope>NUCLEOTIDE SEQUENCE</scope>
    <source>
        <strain evidence="3">P08H-3</strain>
    </source>
</reference>
<organism evidence="3 4">
    <name type="scientific">Paralvinella palmiformis</name>
    <dbReference type="NCBI Taxonomy" id="53620"/>
    <lineage>
        <taxon>Eukaryota</taxon>
        <taxon>Metazoa</taxon>
        <taxon>Spiralia</taxon>
        <taxon>Lophotrochozoa</taxon>
        <taxon>Annelida</taxon>
        <taxon>Polychaeta</taxon>
        <taxon>Sedentaria</taxon>
        <taxon>Canalipalpata</taxon>
        <taxon>Terebellida</taxon>
        <taxon>Terebelliformia</taxon>
        <taxon>Alvinellidae</taxon>
        <taxon>Paralvinella</taxon>
    </lineage>
</organism>
<dbReference type="EMBL" id="JAODUP010000045">
    <property type="protein sequence ID" value="KAK2165762.1"/>
    <property type="molecule type" value="Genomic_DNA"/>
</dbReference>
<sequence>MVNGLKRRGQTSNSFSSSTTGLTLHGSRIIVFGASNALKHPSTANTRYTDRIVDSHGLCQLYIIYADLLATLLFSAIYPLLEGNSQDTYENLLLALNLPVDVTNVSILLFGVPQGSVLRPILFTIYTLPIDDIARTHGLNVHFYADDTQLYKEFNPTDHEDTTSVLTQVGNCISDIRIWKVEKKLKHSDDKTEVLILTSKLHKSIHCISQVVVGGAPIAPTLTVRNLGAMFDNHSPWTTLLSTFVRLFISTFTIFHPSESVFRKSLLSHSYMLLSVAGLNTAIPCLLA</sequence>
<feature type="domain" description="Reverse transcriptase" evidence="2">
    <location>
        <begin position="111"/>
        <end position="196"/>
    </location>
</feature>
<protein>
    <recommendedName>
        <fullName evidence="2">Reverse transcriptase domain-containing protein</fullName>
    </recommendedName>
</protein>
<feature type="compositionally biased region" description="Low complexity" evidence="1">
    <location>
        <begin position="11"/>
        <end position="20"/>
    </location>
</feature>
<proteinExistence type="predicted"/>
<evidence type="ECO:0000259" key="2">
    <source>
        <dbReference type="Pfam" id="PF00078"/>
    </source>
</evidence>
<dbReference type="Pfam" id="PF00078">
    <property type="entry name" value="RVT_1"/>
    <property type="match status" value="1"/>
</dbReference>
<evidence type="ECO:0000313" key="4">
    <source>
        <dbReference type="Proteomes" id="UP001208570"/>
    </source>
</evidence>
<name>A0AAD9K6U1_9ANNE</name>
<gene>
    <name evidence="3" type="ORF">LSH36_45g01033</name>
</gene>
<evidence type="ECO:0000313" key="3">
    <source>
        <dbReference type="EMBL" id="KAK2165762.1"/>
    </source>
</evidence>
<evidence type="ECO:0000256" key="1">
    <source>
        <dbReference type="SAM" id="MobiDB-lite"/>
    </source>
</evidence>
<dbReference type="AlphaFoldDB" id="A0AAD9K6U1"/>
<keyword evidence="4" id="KW-1185">Reference proteome</keyword>
<dbReference type="InterPro" id="IPR000477">
    <property type="entry name" value="RT_dom"/>
</dbReference>
<feature type="region of interest" description="Disordered" evidence="1">
    <location>
        <begin position="1"/>
        <end position="20"/>
    </location>
</feature>
<comment type="caution">
    <text evidence="3">The sequence shown here is derived from an EMBL/GenBank/DDBJ whole genome shotgun (WGS) entry which is preliminary data.</text>
</comment>